<keyword evidence="5 7" id="KW-1133">Transmembrane helix</keyword>
<proteinExistence type="inferred from homology"/>
<keyword evidence="4 7" id="KW-0812">Transmembrane</keyword>
<keyword evidence="6 7" id="KW-0472">Membrane</keyword>
<feature type="transmembrane region" description="Helical" evidence="7">
    <location>
        <begin position="55"/>
        <end position="72"/>
    </location>
</feature>
<accession>A0A1F6MC73</accession>
<dbReference type="PANTHER" id="PTHR33452:SF1">
    <property type="entry name" value="INNER MEMBRANE PROTEIN YPHA-RELATED"/>
    <property type="match status" value="1"/>
</dbReference>
<evidence type="ECO:0000256" key="3">
    <source>
        <dbReference type="ARBA" id="ARBA00022475"/>
    </source>
</evidence>
<dbReference type="AlphaFoldDB" id="A0A1F6MC73"/>
<protein>
    <recommendedName>
        <fullName evidence="10">DoxX family protein</fullName>
    </recommendedName>
</protein>
<name>A0A1F6MC73_9BACT</name>
<dbReference type="Pfam" id="PF07681">
    <property type="entry name" value="DoxX"/>
    <property type="match status" value="1"/>
</dbReference>
<evidence type="ECO:0000313" key="9">
    <source>
        <dbReference type="Proteomes" id="UP000176413"/>
    </source>
</evidence>
<reference evidence="8 9" key="1">
    <citation type="journal article" date="2016" name="Nat. Commun.">
        <title>Thousands of microbial genomes shed light on interconnected biogeochemical processes in an aquifer system.</title>
        <authorList>
            <person name="Anantharaman K."/>
            <person name="Brown C.T."/>
            <person name="Hug L.A."/>
            <person name="Sharon I."/>
            <person name="Castelle C.J."/>
            <person name="Probst A.J."/>
            <person name="Thomas B.C."/>
            <person name="Singh A."/>
            <person name="Wilkins M.J."/>
            <person name="Karaoz U."/>
            <person name="Brodie E.L."/>
            <person name="Williams K.H."/>
            <person name="Hubbard S.S."/>
            <person name="Banfield J.F."/>
        </authorList>
    </citation>
    <scope>NUCLEOTIDE SEQUENCE [LARGE SCALE GENOMIC DNA]</scope>
</reference>
<comment type="similarity">
    <text evidence="2">Belongs to the DoxX family.</text>
</comment>
<evidence type="ECO:0000256" key="5">
    <source>
        <dbReference type="ARBA" id="ARBA00022989"/>
    </source>
</evidence>
<feature type="transmembrane region" description="Helical" evidence="7">
    <location>
        <begin position="79"/>
        <end position="95"/>
    </location>
</feature>
<dbReference type="InterPro" id="IPR032808">
    <property type="entry name" value="DoxX"/>
</dbReference>
<evidence type="ECO:0008006" key="10">
    <source>
        <dbReference type="Google" id="ProtNLM"/>
    </source>
</evidence>
<organism evidence="8 9">
    <name type="scientific">Candidatus Magasanikbacteria bacterium RIFCSPHIGHO2_02_FULL_45_10</name>
    <dbReference type="NCBI Taxonomy" id="1798679"/>
    <lineage>
        <taxon>Bacteria</taxon>
        <taxon>Candidatus Magasanikiibacteriota</taxon>
    </lineage>
</organism>
<gene>
    <name evidence="8" type="ORF">A3D53_01135</name>
</gene>
<sequence length="169" mass="17548">MKNGHPILKAAGLLGLRLVIGFIFIYMGLNKLVWDHAATAGMFNAEVGLPGGGDLWTYIVGSLELLGGAMVLFGIWTRYAASWLAIIVLVAMATVHRGNPIVGYFLPLSVLGGCLGLIGASAGRWRAVKTECHCAGCRETMIEKEEGCCGGGGDGCGGGACGSGMEEKK</sequence>
<evidence type="ECO:0000256" key="4">
    <source>
        <dbReference type="ARBA" id="ARBA00022692"/>
    </source>
</evidence>
<evidence type="ECO:0000313" key="8">
    <source>
        <dbReference type="EMBL" id="OGH69267.1"/>
    </source>
</evidence>
<dbReference type="InterPro" id="IPR051907">
    <property type="entry name" value="DoxX-like_oxidoreductase"/>
</dbReference>
<evidence type="ECO:0000256" key="7">
    <source>
        <dbReference type="SAM" id="Phobius"/>
    </source>
</evidence>
<comment type="subcellular location">
    <subcellularLocation>
        <location evidence="1">Cell membrane</location>
        <topology evidence="1">Multi-pass membrane protein</topology>
    </subcellularLocation>
</comment>
<comment type="caution">
    <text evidence="8">The sequence shown here is derived from an EMBL/GenBank/DDBJ whole genome shotgun (WGS) entry which is preliminary data.</text>
</comment>
<evidence type="ECO:0000256" key="2">
    <source>
        <dbReference type="ARBA" id="ARBA00006679"/>
    </source>
</evidence>
<evidence type="ECO:0000256" key="1">
    <source>
        <dbReference type="ARBA" id="ARBA00004651"/>
    </source>
</evidence>
<dbReference type="GO" id="GO:0005886">
    <property type="term" value="C:plasma membrane"/>
    <property type="evidence" value="ECO:0007669"/>
    <property type="project" value="UniProtKB-SubCell"/>
</dbReference>
<feature type="transmembrane region" description="Helical" evidence="7">
    <location>
        <begin position="7"/>
        <end position="29"/>
    </location>
</feature>
<dbReference type="PANTHER" id="PTHR33452">
    <property type="entry name" value="OXIDOREDUCTASE CATD-RELATED"/>
    <property type="match status" value="1"/>
</dbReference>
<feature type="transmembrane region" description="Helical" evidence="7">
    <location>
        <begin position="101"/>
        <end position="120"/>
    </location>
</feature>
<dbReference type="Proteomes" id="UP000176413">
    <property type="component" value="Unassembled WGS sequence"/>
</dbReference>
<keyword evidence="3" id="KW-1003">Cell membrane</keyword>
<dbReference type="EMBL" id="MFQA01000008">
    <property type="protein sequence ID" value="OGH69267.1"/>
    <property type="molecule type" value="Genomic_DNA"/>
</dbReference>
<evidence type="ECO:0000256" key="6">
    <source>
        <dbReference type="ARBA" id="ARBA00023136"/>
    </source>
</evidence>